<dbReference type="STRING" id="1095630.A0A2J6TVG8"/>
<reference evidence="1 2" key="1">
    <citation type="submission" date="2016-04" db="EMBL/GenBank/DDBJ databases">
        <title>A degradative enzymes factory behind the ericoid mycorrhizal symbiosis.</title>
        <authorList>
            <consortium name="DOE Joint Genome Institute"/>
            <person name="Martino E."/>
            <person name="Morin E."/>
            <person name="Grelet G."/>
            <person name="Kuo A."/>
            <person name="Kohler A."/>
            <person name="Daghino S."/>
            <person name="Barry K."/>
            <person name="Choi C."/>
            <person name="Cichocki N."/>
            <person name="Clum A."/>
            <person name="Copeland A."/>
            <person name="Hainaut M."/>
            <person name="Haridas S."/>
            <person name="Labutti K."/>
            <person name="Lindquist E."/>
            <person name="Lipzen A."/>
            <person name="Khouja H.-R."/>
            <person name="Murat C."/>
            <person name="Ohm R."/>
            <person name="Olson A."/>
            <person name="Spatafora J."/>
            <person name="Veneault-Fourrey C."/>
            <person name="Henrissat B."/>
            <person name="Grigoriev I."/>
            <person name="Martin F."/>
            <person name="Perotto S."/>
        </authorList>
    </citation>
    <scope>NUCLEOTIDE SEQUENCE [LARGE SCALE GENOMIC DNA]</scope>
    <source>
        <strain evidence="1 2">E</strain>
    </source>
</reference>
<dbReference type="InParanoid" id="A0A2J6TVG8"/>
<dbReference type="OrthoDB" id="3557951at2759"/>
<name>A0A2J6TVG8_9HELO</name>
<keyword evidence="2" id="KW-1185">Reference proteome</keyword>
<feature type="non-terminal residue" evidence="1">
    <location>
        <position position="1"/>
    </location>
</feature>
<evidence type="ECO:0008006" key="3">
    <source>
        <dbReference type="Google" id="ProtNLM"/>
    </source>
</evidence>
<accession>A0A2J6TVG8</accession>
<dbReference type="GeneID" id="36595813"/>
<dbReference type="RefSeq" id="XP_024743917.1">
    <property type="nucleotide sequence ID" value="XM_024887737.1"/>
</dbReference>
<dbReference type="AlphaFoldDB" id="A0A2J6TVG8"/>
<evidence type="ECO:0000313" key="2">
    <source>
        <dbReference type="Proteomes" id="UP000235371"/>
    </source>
</evidence>
<proteinExistence type="predicted"/>
<dbReference type="EMBL" id="KZ613740">
    <property type="protein sequence ID" value="PMD67013.1"/>
    <property type="molecule type" value="Genomic_DNA"/>
</dbReference>
<evidence type="ECO:0000313" key="1">
    <source>
        <dbReference type="EMBL" id="PMD67013.1"/>
    </source>
</evidence>
<gene>
    <name evidence="1" type="ORF">K444DRAFT_689417</name>
</gene>
<protein>
    <recommendedName>
        <fullName evidence="3">Retrotransposon gag domain-containing protein</fullName>
    </recommendedName>
</protein>
<organism evidence="1 2">
    <name type="scientific">Hyaloscypha bicolor E</name>
    <dbReference type="NCBI Taxonomy" id="1095630"/>
    <lineage>
        <taxon>Eukaryota</taxon>
        <taxon>Fungi</taxon>
        <taxon>Dikarya</taxon>
        <taxon>Ascomycota</taxon>
        <taxon>Pezizomycotina</taxon>
        <taxon>Leotiomycetes</taxon>
        <taxon>Helotiales</taxon>
        <taxon>Hyaloscyphaceae</taxon>
        <taxon>Hyaloscypha</taxon>
        <taxon>Hyaloscypha bicolor</taxon>
    </lineage>
</organism>
<sequence>TNAKPKPSLPHPEKFNGQVHKFNTWLPSIQAKLRVNCEAISDATAQFYYIYLNLESYVQAMMQEAEDKLYSLKQGTNSLHAFIAKFERILYEARRQD</sequence>
<dbReference type="Proteomes" id="UP000235371">
    <property type="component" value="Unassembled WGS sequence"/>
</dbReference>